<name>A0A1I1NXI0_9GAMM</name>
<evidence type="ECO:0000256" key="2">
    <source>
        <dbReference type="ARBA" id="ARBA00022448"/>
    </source>
</evidence>
<evidence type="ECO:0000313" key="9">
    <source>
        <dbReference type="Proteomes" id="UP000198862"/>
    </source>
</evidence>
<dbReference type="GO" id="GO:0015293">
    <property type="term" value="F:symporter activity"/>
    <property type="evidence" value="ECO:0007669"/>
    <property type="project" value="UniProtKB-KW"/>
</dbReference>
<keyword evidence="3 7" id="KW-0812">Transmembrane</keyword>
<comment type="subcellular location">
    <subcellularLocation>
        <location evidence="1">Membrane</location>
        <topology evidence="1">Multi-pass membrane protein</topology>
    </subcellularLocation>
</comment>
<feature type="transmembrane region" description="Helical" evidence="7">
    <location>
        <begin position="118"/>
        <end position="142"/>
    </location>
</feature>
<feature type="transmembrane region" description="Helical" evidence="7">
    <location>
        <begin position="277"/>
        <end position="303"/>
    </location>
</feature>
<evidence type="ECO:0000313" key="8">
    <source>
        <dbReference type="EMBL" id="SFD02052.1"/>
    </source>
</evidence>
<feature type="transmembrane region" description="Helical" evidence="7">
    <location>
        <begin position="149"/>
        <end position="167"/>
    </location>
</feature>
<organism evidence="8 9">
    <name type="scientific">Pseudoalteromonas denitrificans DSM 6059</name>
    <dbReference type="NCBI Taxonomy" id="1123010"/>
    <lineage>
        <taxon>Bacteria</taxon>
        <taxon>Pseudomonadati</taxon>
        <taxon>Pseudomonadota</taxon>
        <taxon>Gammaproteobacteria</taxon>
        <taxon>Alteromonadales</taxon>
        <taxon>Pseudoalteromonadaceae</taxon>
        <taxon>Pseudoalteromonas</taxon>
    </lineage>
</organism>
<dbReference type="STRING" id="1123010.SAMN02745724_03210"/>
<dbReference type="Proteomes" id="UP000198862">
    <property type="component" value="Unassembled WGS sequence"/>
</dbReference>
<feature type="transmembrane region" description="Helical" evidence="7">
    <location>
        <begin position="315"/>
        <end position="335"/>
    </location>
</feature>
<keyword evidence="2" id="KW-0813">Transport</keyword>
<dbReference type="AlphaFoldDB" id="A0A1I1NXI0"/>
<dbReference type="OrthoDB" id="9787548at2"/>
<evidence type="ECO:0000256" key="3">
    <source>
        <dbReference type="ARBA" id="ARBA00022692"/>
    </source>
</evidence>
<dbReference type="GO" id="GO:0005384">
    <property type="term" value="F:manganese ion transmembrane transporter activity"/>
    <property type="evidence" value="ECO:0007669"/>
    <property type="project" value="TreeGrafter"/>
</dbReference>
<feature type="transmembrane region" description="Helical" evidence="7">
    <location>
        <begin position="341"/>
        <end position="365"/>
    </location>
</feature>
<dbReference type="GO" id="GO:0005886">
    <property type="term" value="C:plasma membrane"/>
    <property type="evidence" value="ECO:0007669"/>
    <property type="project" value="TreeGrafter"/>
</dbReference>
<evidence type="ECO:0000256" key="4">
    <source>
        <dbReference type="ARBA" id="ARBA00022847"/>
    </source>
</evidence>
<dbReference type="PANTHER" id="PTHR11706">
    <property type="entry name" value="SOLUTE CARRIER PROTEIN FAMILY 11 MEMBER"/>
    <property type="match status" value="1"/>
</dbReference>
<reference evidence="8 9" key="1">
    <citation type="submission" date="2016-10" db="EMBL/GenBank/DDBJ databases">
        <authorList>
            <person name="de Groot N.N."/>
        </authorList>
    </citation>
    <scope>NUCLEOTIDE SEQUENCE [LARGE SCALE GENOMIC DNA]</scope>
    <source>
        <strain evidence="8 9">DSM 6059</strain>
    </source>
</reference>
<dbReference type="GO" id="GO:0015086">
    <property type="term" value="F:cadmium ion transmembrane transporter activity"/>
    <property type="evidence" value="ECO:0007669"/>
    <property type="project" value="TreeGrafter"/>
</dbReference>
<feature type="transmembrane region" description="Helical" evidence="7">
    <location>
        <begin position="228"/>
        <end position="251"/>
    </location>
</feature>
<dbReference type="RefSeq" id="WP_091986497.1">
    <property type="nucleotide sequence ID" value="NZ_FOLO01000028.1"/>
</dbReference>
<dbReference type="InterPro" id="IPR001046">
    <property type="entry name" value="NRAMP_fam"/>
</dbReference>
<protein>
    <submittedName>
        <fullName evidence="8">NRAMP (Natural resistance-associated macrophage protein) metal ion transporters</fullName>
    </submittedName>
</protein>
<feature type="transmembrane region" description="Helical" evidence="7">
    <location>
        <begin position="377"/>
        <end position="398"/>
    </location>
</feature>
<accession>A0A1I1NXI0</accession>
<proteinExistence type="predicted"/>
<keyword evidence="4" id="KW-0769">Symport</keyword>
<feature type="transmembrane region" description="Helical" evidence="7">
    <location>
        <begin position="34"/>
        <end position="50"/>
    </location>
</feature>
<gene>
    <name evidence="8" type="ORF">SAMN02745724_03210</name>
</gene>
<keyword evidence="6 7" id="KW-0472">Membrane</keyword>
<dbReference type="EMBL" id="FOLO01000028">
    <property type="protein sequence ID" value="SFD02052.1"/>
    <property type="molecule type" value="Genomic_DNA"/>
</dbReference>
<dbReference type="NCBIfam" id="NF037982">
    <property type="entry name" value="Nramp_1"/>
    <property type="match status" value="1"/>
</dbReference>
<evidence type="ECO:0000256" key="1">
    <source>
        <dbReference type="ARBA" id="ARBA00004141"/>
    </source>
</evidence>
<feature type="transmembrane region" description="Helical" evidence="7">
    <location>
        <begin position="77"/>
        <end position="98"/>
    </location>
</feature>
<dbReference type="PANTHER" id="PTHR11706:SF33">
    <property type="entry name" value="NATURAL RESISTANCE-ASSOCIATED MACROPHAGE PROTEIN 2"/>
    <property type="match status" value="1"/>
</dbReference>
<dbReference type="PRINTS" id="PR00447">
    <property type="entry name" value="NATRESASSCMP"/>
</dbReference>
<dbReference type="Pfam" id="PF01566">
    <property type="entry name" value="Nramp"/>
    <property type="match status" value="1"/>
</dbReference>
<dbReference type="GO" id="GO:0034755">
    <property type="term" value="P:iron ion transmembrane transport"/>
    <property type="evidence" value="ECO:0007669"/>
    <property type="project" value="TreeGrafter"/>
</dbReference>
<evidence type="ECO:0000256" key="6">
    <source>
        <dbReference type="ARBA" id="ARBA00023136"/>
    </source>
</evidence>
<keyword evidence="5 7" id="KW-1133">Transmembrane helix</keyword>
<feature type="transmembrane region" description="Helical" evidence="7">
    <location>
        <begin position="187"/>
        <end position="207"/>
    </location>
</feature>
<keyword evidence="9" id="KW-1185">Reference proteome</keyword>
<evidence type="ECO:0000256" key="7">
    <source>
        <dbReference type="SAM" id="Phobius"/>
    </source>
</evidence>
<evidence type="ECO:0000256" key="5">
    <source>
        <dbReference type="ARBA" id="ARBA00022989"/>
    </source>
</evidence>
<sequence>MKLPQMGPAFLVTAAFIGPGTVISASLAGANFGFSLLWALLFSVIATIILQEMASRLGIVTQEGLGENIRLACKNKLLKVIALILTVSAIVIGNGAYQSGNILGASLGLTGIFSDIKLFSHISIWPLLIGILAFVILIMGSYKLIERALMVLVGLMSFAFIATFIISEPDLKSFFSGLFIPSIPSGASLTVIALIGTTVVPYNLFLHSSSVSKKWHSPKYLNEAKKDLYFSIPLGGLISIAIVSTAASAFFGKNISINNAADLAPALKPIFGDFSSIFIAVGLFSAGISSAITAPLAAAFALTGILNLSKDLNSYSFKLIWLSILLIGVIVSSLGYKPISIIWFAQIANGILLPLVSIFLLWIMNTDKLGEYKNNKLQNILGGIVVMITLLLSTRSLMSAFGML</sequence>